<evidence type="ECO:0000313" key="2">
    <source>
        <dbReference type="Proteomes" id="UP001217325"/>
    </source>
</evidence>
<reference evidence="1" key="1">
    <citation type="submission" date="2023-02" db="EMBL/GenBank/DDBJ databases">
        <title>A novel hydrolase synthesized by Rhodococcus erythropolis HQ is responsible for the detoxification of Zearalenone.</title>
        <authorList>
            <person name="Hu J."/>
            <person name="Xu J."/>
        </authorList>
    </citation>
    <scope>NUCLEOTIDE SEQUENCE</scope>
    <source>
        <strain evidence="1">HQ</strain>
    </source>
</reference>
<name>A0AAW6LCI4_RHOSG</name>
<sequence>MAFGLVGCSNSEGDPVAVATTTSTATTTTIVAPKTTTPPKTTPAVMRDFWIRVDRDGYATMNVNGTYTDAELESAFNEQKRIWTSTKKGDGWFIEINCGDGQSPEGGARQANGKFAITALGAARTGLEKGGSEFEALPNRQPCPLQLDATTAGAVTADDVIAAIKLAGLPVVDPRTNTSFCAESGCVQLVTTDYFSVYQFADQAKADKFASLWPSHYQNGLVFLRYTDDGSDPTDPSLIPQYNAVLDQVMGG</sequence>
<dbReference type="AlphaFoldDB" id="A0AAW6LCI4"/>
<organism evidence="1 2">
    <name type="scientific">Rhodococcus qingshengii</name>
    <dbReference type="NCBI Taxonomy" id="334542"/>
    <lineage>
        <taxon>Bacteria</taxon>
        <taxon>Bacillati</taxon>
        <taxon>Actinomycetota</taxon>
        <taxon>Actinomycetes</taxon>
        <taxon>Mycobacteriales</taxon>
        <taxon>Nocardiaceae</taxon>
        <taxon>Rhodococcus</taxon>
        <taxon>Rhodococcus erythropolis group</taxon>
    </lineage>
</organism>
<dbReference type="Proteomes" id="UP001217325">
    <property type="component" value="Unassembled WGS sequence"/>
</dbReference>
<comment type="caution">
    <text evidence="1">The sequence shown here is derived from an EMBL/GenBank/DDBJ whole genome shotgun (WGS) entry which is preliminary data.</text>
</comment>
<gene>
    <name evidence="1" type="ORF">PXH69_03385</name>
</gene>
<evidence type="ECO:0008006" key="3">
    <source>
        <dbReference type="Google" id="ProtNLM"/>
    </source>
</evidence>
<evidence type="ECO:0000313" key="1">
    <source>
        <dbReference type="EMBL" id="MDE8643976.1"/>
    </source>
</evidence>
<dbReference type="EMBL" id="JARDXE010000002">
    <property type="protein sequence ID" value="MDE8643976.1"/>
    <property type="molecule type" value="Genomic_DNA"/>
</dbReference>
<accession>A0AAW6LCI4</accession>
<proteinExistence type="predicted"/>
<protein>
    <recommendedName>
        <fullName evidence="3">Lipoprotein</fullName>
    </recommendedName>
</protein>